<dbReference type="Proteomes" id="UP000270094">
    <property type="component" value="Unassembled WGS sequence"/>
</dbReference>
<name>A0A3P7LWJ2_STRVU</name>
<sequence length="83" mass="9096">MTIIIEALNWNSSAHTPSMAVPTPPPPPPPPPPNSYPSFKTRTVARSESYTTPKSSFKGRPGGDQRRTFPTKPSDTRIFEAES</sequence>
<dbReference type="EMBL" id="UYYB01123610">
    <property type="protein sequence ID" value="VDM83512.1"/>
    <property type="molecule type" value="Genomic_DNA"/>
</dbReference>
<feature type="compositionally biased region" description="Pro residues" evidence="1">
    <location>
        <begin position="22"/>
        <end position="35"/>
    </location>
</feature>
<accession>A0A3P7LWJ2</accession>
<evidence type="ECO:0000256" key="1">
    <source>
        <dbReference type="SAM" id="MobiDB-lite"/>
    </source>
</evidence>
<keyword evidence="3" id="KW-1185">Reference proteome</keyword>
<proteinExistence type="predicted"/>
<feature type="region of interest" description="Disordered" evidence="1">
    <location>
        <begin position="8"/>
        <end position="83"/>
    </location>
</feature>
<feature type="compositionally biased region" description="Polar residues" evidence="1">
    <location>
        <begin position="36"/>
        <end position="55"/>
    </location>
</feature>
<dbReference type="OrthoDB" id="407442at2759"/>
<feature type="compositionally biased region" description="Basic and acidic residues" evidence="1">
    <location>
        <begin position="74"/>
        <end position="83"/>
    </location>
</feature>
<protein>
    <submittedName>
        <fullName evidence="2">Uncharacterized protein</fullName>
    </submittedName>
</protein>
<reference evidence="2 3" key="1">
    <citation type="submission" date="2018-11" db="EMBL/GenBank/DDBJ databases">
        <authorList>
            <consortium name="Pathogen Informatics"/>
        </authorList>
    </citation>
    <scope>NUCLEOTIDE SEQUENCE [LARGE SCALE GENOMIC DNA]</scope>
</reference>
<evidence type="ECO:0000313" key="2">
    <source>
        <dbReference type="EMBL" id="VDM83512.1"/>
    </source>
</evidence>
<gene>
    <name evidence="2" type="ORF">SVUK_LOCUS18510</name>
</gene>
<evidence type="ECO:0000313" key="3">
    <source>
        <dbReference type="Proteomes" id="UP000270094"/>
    </source>
</evidence>
<organism evidence="2 3">
    <name type="scientific">Strongylus vulgaris</name>
    <name type="common">Blood worm</name>
    <dbReference type="NCBI Taxonomy" id="40348"/>
    <lineage>
        <taxon>Eukaryota</taxon>
        <taxon>Metazoa</taxon>
        <taxon>Ecdysozoa</taxon>
        <taxon>Nematoda</taxon>
        <taxon>Chromadorea</taxon>
        <taxon>Rhabditida</taxon>
        <taxon>Rhabditina</taxon>
        <taxon>Rhabditomorpha</taxon>
        <taxon>Strongyloidea</taxon>
        <taxon>Strongylidae</taxon>
        <taxon>Strongylus</taxon>
    </lineage>
</organism>
<dbReference type="AlphaFoldDB" id="A0A3P7LWJ2"/>